<feature type="domain" description="Glycosyl transferase family 25" evidence="2">
    <location>
        <begin position="46"/>
        <end position="106"/>
    </location>
</feature>
<dbReference type="CDD" id="cd06532">
    <property type="entry name" value="Glyco_transf_25"/>
    <property type="match status" value="1"/>
</dbReference>
<dbReference type="EMBL" id="MN738920">
    <property type="protein sequence ID" value="QHT31460.1"/>
    <property type="molecule type" value="Genomic_DNA"/>
</dbReference>
<reference evidence="3" key="1">
    <citation type="journal article" date="2020" name="Nature">
        <title>Giant virus diversity and host interactions through global metagenomics.</title>
        <authorList>
            <person name="Schulz F."/>
            <person name="Roux S."/>
            <person name="Paez-Espino D."/>
            <person name="Jungbluth S."/>
            <person name="Walsh D.A."/>
            <person name="Denef V.J."/>
            <person name="McMahon K.D."/>
            <person name="Konstantinidis K.T."/>
            <person name="Eloe-Fadrosh E.A."/>
            <person name="Kyrpides N.C."/>
            <person name="Woyke T."/>
        </authorList>
    </citation>
    <scope>NUCLEOTIDE SEQUENCE</scope>
    <source>
        <strain evidence="3">GVMAG-M-3300009155-2</strain>
    </source>
</reference>
<protein>
    <recommendedName>
        <fullName evidence="2">Glycosyl transferase family 25 domain-containing protein</fullName>
    </recommendedName>
</protein>
<feature type="domain" description="Glycosyl transferase family 25" evidence="2">
    <location>
        <begin position="7"/>
        <end position="41"/>
    </location>
</feature>
<dbReference type="Pfam" id="PF01755">
    <property type="entry name" value="Glyco_transf_25"/>
    <property type="match status" value="2"/>
</dbReference>
<evidence type="ECO:0000313" key="3">
    <source>
        <dbReference type="EMBL" id="QHT31460.1"/>
    </source>
</evidence>
<organism evidence="3">
    <name type="scientific">viral metagenome</name>
    <dbReference type="NCBI Taxonomy" id="1070528"/>
    <lineage>
        <taxon>unclassified sequences</taxon>
        <taxon>metagenomes</taxon>
        <taxon>organismal metagenomes</taxon>
    </lineage>
</organism>
<evidence type="ECO:0000256" key="1">
    <source>
        <dbReference type="SAM" id="Coils"/>
    </source>
</evidence>
<dbReference type="AlphaFoldDB" id="A0A6C0ET45"/>
<proteinExistence type="predicted"/>
<evidence type="ECO:0000259" key="2">
    <source>
        <dbReference type="Pfam" id="PF01755"/>
    </source>
</evidence>
<keyword evidence="1" id="KW-0175">Coiled coil</keyword>
<sequence length="203" mass="24323">MSNNICKIFYINLKKRTDRRELIEEELNNYNLEYERFEAFETPGFGILGCSLSHLAVLKIAKERNYDNVLILEDDFKFVVSKEEFESMLSTFFDLKIPFDICMISHNVLKYENTEYDFINKIIEGQTASGYIVNKNYYDKLIHLYEWSTPLLESSRQHWHYANDQVWKGIQPKDNWYYFINRIGKQRDGYSDNTELYVVDSFC</sequence>
<dbReference type="InterPro" id="IPR002654">
    <property type="entry name" value="Glyco_trans_25"/>
</dbReference>
<name>A0A6C0ET45_9ZZZZ</name>
<accession>A0A6C0ET45</accession>
<feature type="coiled-coil region" evidence="1">
    <location>
        <begin position="13"/>
        <end position="40"/>
    </location>
</feature>